<proteinExistence type="predicted"/>
<dbReference type="PROSITE" id="PS50125">
    <property type="entry name" value="GUANYLATE_CYCLASE_2"/>
    <property type="match status" value="1"/>
</dbReference>
<organism evidence="4 5">
    <name type="scientific">Rhizobium chutanense</name>
    <dbReference type="NCBI Taxonomy" id="2035448"/>
    <lineage>
        <taxon>Bacteria</taxon>
        <taxon>Pseudomonadati</taxon>
        <taxon>Pseudomonadota</taxon>
        <taxon>Alphaproteobacteria</taxon>
        <taxon>Hyphomicrobiales</taxon>
        <taxon>Rhizobiaceae</taxon>
        <taxon>Rhizobium/Agrobacterium group</taxon>
        <taxon>Rhizobium</taxon>
    </lineage>
</organism>
<evidence type="ECO:0000256" key="2">
    <source>
        <dbReference type="SAM" id="MobiDB-lite"/>
    </source>
</evidence>
<dbReference type="PROSITE" id="PS50005">
    <property type="entry name" value="TPR"/>
    <property type="match status" value="1"/>
</dbReference>
<dbReference type="Gene3D" id="3.30.70.1230">
    <property type="entry name" value="Nucleotide cyclase"/>
    <property type="match status" value="1"/>
</dbReference>
<dbReference type="PANTHER" id="PTHR43081:SF19">
    <property type="entry name" value="PH-SENSITIVE ADENYLATE CYCLASE RV1264"/>
    <property type="match status" value="1"/>
</dbReference>
<name>A0A2A6J999_9HYPH</name>
<dbReference type="PANTHER" id="PTHR43081">
    <property type="entry name" value="ADENYLATE CYCLASE, TERMINAL-DIFFERENTIATION SPECIFIC-RELATED"/>
    <property type="match status" value="1"/>
</dbReference>
<dbReference type="InterPro" id="IPR019734">
    <property type="entry name" value="TPR_rpt"/>
</dbReference>
<dbReference type="InterPro" id="IPR001054">
    <property type="entry name" value="A/G_cyclase"/>
</dbReference>
<dbReference type="GO" id="GO:0035556">
    <property type="term" value="P:intracellular signal transduction"/>
    <property type="evidence" value="ECO:0007669"/>
    <property type="project" value="InterPro"/>
</dbReference>
<dbReference type="SUPFAM" id="SSF48452">
    <property type="entry name" value="TPR-like"/>
    <property type="match status" value="1"/>
</dbReference>
<dbReference type="RefSeq" id="WP_097613808.1">
    <property type="nucleotide sequence ID" value="NZ_NWSV01000012.1"/>
</dbReference>
<dbReference type="Proteomes" id="UP000220768">
    <property type="component" value="Unassembled WGS sequence"/>
</dbReference>
<feature type="repeat" description="TPR" evidence="1">
    <location>
        <begin position="528"/>
        <end position="561"/>
    </location>
</feature>
<dbReference type="SMART" id="SM00028">
    <property type="entry name" value="TPR"/>
    <property type="match status" value="4"/>
</dbReference>
<evidence type="ECO:0000313" key="4">
    <source>
        <dbReference type="EMBL" id="PDT02716.1"/>
    </source>
</evidence>
<protein>
    <submittedName>
        <fullName evidence="4">Adenylate/guanylate cyclase domain-containing protein</fullName>
    </submittedName>
</protein>
<dbReference type="InterPro" id="IPR011990">
    <property type="entry name" value="TPR-like_helical_dom_sf"/>
</dbReference>
<evidence type="ECO:0000256" key="1">
    <source>
        <dbReference type="PROSITE-ProRule" id="PRU00339"/>
    </source>
</evidence>
<dbReference type="AlphaFoldDB" id="A0A2A6J999"/>
<dbReference type="Pfam" id="PF14559">
    <property type="entry name" value="TPR_19"/>
    <property type="match status" value="1"/>
</dbReference>
<dbReference type="Pfam" id="PF00211">
    <property type="entry name" value="Guanylate_cyc"/>
    <property type="match status" value="1"/>
</dbReference>
<dbReference type="InterPro" id="IPR050697">
    <property type="entry name" value="Adenylyl/Guanylyl_Cyclase_3/4"/>
</dbReference>
<dbReference type="Gene3D" id="1.25.40.10">
    <property type="entry name" value="Tetratricopeptide repeat domain"/>
    <property type="match status" value="1"/>
</dbReference>
<comment type="caution">
    <text evidence="4">The sequence shown here is derived from an EMBL/GenBank/DDBJ whole genome shotgun (WGS) entry which is preliminary data.</text>
</comment>
<evidence type="ECO:0000313" key="5">
    <source>
        <dbReference type="Proteomes" id="UP000220768"/>
    </source>
</evidence>
<keyword evidence="5" id="KW-1185">Reference proteome</keyword>
<dbReference type="SUPFAM" id="SSF55073">
    <property type="entry name" value="Nucleotide cyclase"/>
    <property type="match status" value="1"/>
</dbReference>
<reference evidence="4 5" key="1">
    <citation type="submission" date="2017-09" db="EMBL/GenBank/DDBJ databases">
        <title>Comparative genomics of rhizobia isolated from Phaseolus vulgaris in China.</title>
        <authorList>
            <person name="Tong W."/>
        </authorList>
    </citation>
    <scope>NUCLEOTIDE SEQUENCE [LARGE SCALE GENOMIC DNA]</scope>
    <source>
        <strain evidence="4 5">C5</strain>
    </source>
</reference>
<evidence type="ECO:0000259" key="3">
    <source>
        <dbReference type="PROSITE" id="PS50125"/>
    </source>
</evidence>
<dbReference type="GO" id="GO:0006171">
    <property type="term" value="P:cAMP biosynthetic process"/>
    <property type="evidence" value="ECO:0007669"/>
    <property type="project" value="TreeGrafter"/>
</dbReference>
<dbReference type="Gene3D" id="3.40.50.10070">
    <property type="entry name" value="TolB, N-terminal domain"/>
    <property type="match status" value="1"/>
</dbReference>
<dbReference type="EMBL" id="NWSV01000012">
    <property type="protein sequence ID" value="PDT02716.1"/>
    <property type="molecule type" value="Genomic_DNA"/>
</dbReference>
<sequence length="599" mass="65451">MTRKLAAILVADVVGYSRLAGADEDRILARLRTLRSDLIDPTIAVHNGRVVKRTGDGSLIEFRSVVDAVRCAIEVQTAMVERNIGVPAEHRIEFRVGIHLGDVVEENDGDLMGDGVNIAARLEGIAKPGAICLSEDAYRQVRARLDLAVTDLGQIQLKNIAEPMQTYLLQVGPISQPVPARQPGEPSTKKPPSAAAVADKPSIAVLAFNNMSGDAEQEYFSDGISEDIITDLSKLSELHVIARNSSFVYKNVTVSVPEMAKALGVRYVLEGSVRKVGNRVRVTAQLIDASNGGHIWASRFDRDLTDIFAVQDELTQEIVAALKLNLTHGDQDRLARGRAVDVGAYELLLRGREQASAHTRTGNMAARSLAADALAIDPDYAAAQALISFTHVLDYVNAWSNDPEASLQIGLNIAQQTVELAGEQPNSHFALGMASMWNRELDRARAQVQQGLALSPNSAALLMLMAHIQIFSGDPQGALETLDASMRLDPHHPEILFQFLADARFSLGEYDQAIVAIEQRLQQNAQSETAYALLASCYGHLGRPEEARRAWEKALQINPDFSVERRRRVLPFRNPEDFDRRVEGLRKAGLVVSDATCAL</sequence>
<feature type="region of interest" description="Disordered" evidence="2">
    <location>
        <begin position="176"/>
        <end position="197"/>
    </location>
</feature>
<gene>
    <name evidence="4" type="ORF">CO666_19335</name>
</gene>
<feature type="domain" description="Guanylate cyclase" evidence="3">
    <location>
        <begin position="7"/>
        <end position="123"/>
    </location>
</feature>
<keyword evidence="1" id="KW-0802">TPR repeat</keyword>
<dbReference type="GO" id="GO:0004016">
    <property type="term" value="F:adenylate cyclase activity"/>
    <property type="evidence" value="ECO:0007669"/>
    <property type="project" value="UniProtKB-ARBA"/>
</dbReference>
<accession>A0A2A6J999</accession>
<dbReference type="CDD" id="cd07302">
    <property type="entry name" value="CHD"/>
    <property type="match status" value="1"/>
</dbReference>
<dbReference type="InterPro" id="IPR029787">
    <property type="entry name" value="Nucleotide_cyclase"/>
</dbReference>